<evidence type="ECO:0000256" key="1">
    <source>
        <dbReference type="SAM" id="MobiDB-lite"/>
    </source>
</evidence>
<evidence type="ECO:0000313" key="3">
    <source>
        <dbReference type="Proteomes" id="UP000248724"/>
    </source>
</evidence>
<organism evidence="2 3">
    <name type="scientific">Candidatus Aeolococcus gillhamiae</name>
    <dbReference type="NCBI Taxonomy" id="3127015"/>
    <lineage>
        <taxon>Bacteria</taxon>
        <taxon>Bacillati</taxon>
        <taxon>Candidatus Dormiibacterota</taxon>
        <taxon>Candidatus Dormibacteria</taxon>
        <taxon>Candidatus Aeolococcales</taxon>
        <taxon>Candidatus Aeolococcaceae</taxon>
        <taxon>Candidatus Aeolococcus</taxon>
    </lineage>
</organism>
<feature type="compositionally biased region" description="Polar residues" evidence="1">
    <location>
        <begin position="123"/>
        <end position="133"/>
    </location>
</feature>
<accession>A0A2W6AA85</accession>
<dbReference type="Proteomes" id="UP000248724">
    <property type="component" value="Unassembled WGS sequence"/>
</dbReference>
<dbReference type="EMBL" id="QHBU01000153">
    <property type="protein sequence ID" value="PZR80424.1"/>
    <property type="molecule type" value="Genomic_DNA"/>
</dbReference>
<feature type="compositionally biased region" description="Basic residues" evidence="1">
    <location>
        <begin position="64"/>
        <end position="75"/>
    </location>
</feature>
<protein>
    <submittedName>
        <fullName evidence="2">Uncharacterized protein</fullName>
    </submittedName>
</protein>
<comment type="caution">
    <text evidence="2">The sequence shown here is derived from an EMBL/GenBank/DDBJ whole genome shotgun (WGS) entry which is preliminary data.</text>
</comment>
<evidence type="ECO:0000313" key="2">
    <source>
        <dbReference type="EMBL" id="PZR80424.1"/>
    </source>
</evidence>
<reference evidence="2 3" key="1">
    <citation type="journal article" date="2017" name="Nature">
        <title>Atmospheric trace gases support primary production in Antarctic desert surface soil.</title>
        <authorList>
            <person name="Ji M."/>
            <person name="Greening C."/>
            <person name="Vanwonterghem I."/>
            <person name="Carere C.R."/>
            <person name="Bay S.K."/>
            <person name="Steen J.A."/>
            <person name="Montgomery K."/>
            <person name="Lines T."/>
            <person name="Beardall J."/>
            <person name="van Dorst J."/>
            <person name="Snape I."/>
            <person name="Stott M.B."/>
            <person name="Hugenholtz P."/>
            <person name="Ferrari B.C."/>
        </authorList>
    </citation>
    <scope>NUCLEOTIDE SEQUENCE [LARGE SCALE GENOMIC DNA]</scope>
    <source>
        <strain evidence="2">RRmetagenome_bin12</strain>
    </source>
</reference>
<dbReference type="AlphaFoldDB" id="A0A2W6AA85"/>
<proteinExistence type="predicted"/>
<gene>
    <name evidence="2" type="ORF">DLM65_08300</name>
</gene>
<name>A0A2W6AA85_9BACT</name>
<feature type="region of interest" description="Disordered" evidence="1">
    <location>
        <begin position="1"/>
        <end position="133"/>
    </location>
</feature>
<feature type="compositionally biased region" description="Basic and acidic residues" evidence="1">
    <location>
        <begin position="1"/>
        <end position="10"/>
    </location>
</feature>
<sequence length="133" mass="14367">MGTHEDRRDVLQSGNRGRRVIAGMGEGCEQRQAESSAFGAGRHQRRQVGERENPDPGIVEAVGKHQRALGKSRGHARQDRNIGGRRRGTVDNGPLVHPQLRLPAQGKPDQCDDRHGGGRGVDSSPNTKTGPQA</sequence>